<reference evidence="2 3" key="1">
    <citation type="submission" date="2024-04" db="EMBL/GenBank/DDBJ databases">
        <authorList>
            <person name="Fracassetti M."/>
        </authorList>
    </citation>
    <scope>NUCLEOTIDE SEQUENCE [LARGE SCALE GENOMIC DNA]</scope>
</reference>
<proteinExistence type="predicted"/>
<keyword evidence="3" id="KW-1185">Reference proteome</keyword>
<dbReference type="PANTHER" id="PTHR33265">
    <property type="entry name" value="AVR9/CF-9 RAPIDLY ELICITED PROTEIN-RELATED"/>
    <property type="match status" value="1"/>
</dbReference>
<evidence type="ECO:0000313" key="2">
    <source>
        <dbReference type="EMBL" id="CAL1373423.1"/>
    </source>
</evidence>
<dbReference type="EMBL" id="OZ034816">
    <property type="protein sequence ID" value="CAL1373423.1"/>
    <property type="molecule type" value="Genomic_DNA"/>
</dbReference>
<dbReference type="InterPro" id="IPR008480">
    <property type="entry name" value="DUF761_pln"/>
</dbReference>
<organism evidence="2 3">
    <name type="scientific">Linum trigynum</name>
    <dbReference type="NCBI Taxonomy" id="586398"/>
    <lineage>
        <taxon>Eukaryota</taxon>
        <taxon>Viridiplantae</taxon>
        <taxon>Streptophyta</taxon>
        <taxon>Embryophyta</taxon>
        <taxon>Tracheophyta</taxon>
        <taxon>Spermatophyta</taxon>
        <taxon>Magnoliopsida</taxon>
        <taxon>eudicotyledons</taxon>
        <taxon>Gunneridae</taxon>
        <taxon>Pentapetalae</taxon>
        <taxon>rosids</taxon>
        <taxon>fabids</taxon>
        <taxon>Malpighiales</taxon>
        <taxon>Linaceae</taxon>
        <taxon>Linum</taxon>
    </lineage>
</organism>
<sequence>MERLNNHNHNHKNPPPLMVISRKKLQSILRCAMVMIRKGVSNSKTKLALDLHLIIQRGKDLMTQHQISPPGGCRPDDPEASFLSPISCGAGHVDVRLSYVSPRDYQFSCCSNSPSSAAARRSRRRPPPRKPYRYNQYYRQPPQARYNHGDVDGRGGFEVAESCAATSTVGGCSSSSVFSSSGEGSWSPLVREVRITDSPFSSMRGGGAGAGHVEGHVDTEAERFIQRFYTDLRLQKWMAAAGYHEQRHKQKQRTY</sequence>
<gene>
    <name evidence="2" type="ORF">LTRI10_LOCUS15352</name>
</gene>
<protein>
    <submittedName>
        <fullName evidence="2">Uncharacterized protein</fullName>
    </submittedName>
</protein>
<dbReference type="PANTHER" id="PTHR33265:SF28">
    <property type="entry name" value="DUF761 DOMAIN-CONTAINING PROTEIN"/>
    <property type="match status" value="1"/>
</dbReference>
<dbReference type="Proteomes" id="UP001497516">
    <property type="component" value="Chromosome 3"/>
</dbReference>
<dbReference type="AlphaFoldDB" id="A0AAV2DJM1"/>
<accession>A0AAV2DJM1</accession>
<feature type="region of interest" description="Disordered" evidence="1">
    <location>
        <begin position="109"/>
        <end position="135"/>
    </location>
</feature>
<dbReference type="Pfam" id="PF05553">
    <property type="entry name" value="DUF761"/>
    <property type="match status" value="1"/>
</dbReference>
<evidence type="ECO:0000313" key="3">
    <source>
        <dbReference type="Proteomes" id="UP001497516"/>
    </source>
</evidence>
<feature type="compositionally biased region" description="Basic residues" evidence="1">
    <location>
        <begin position="120"/>
        <end position="132"/>
    </location>
</feature>
<name>A0AAV2DJM1_9ROSI</name>
<evidence type="ECO:0000256" key="1">
    <source>
        <dbReference type="SAM" id="MobiDB-lite"/>
    </source>
</evidence>